<dbReference type="EMBL" id="HF935285">
    <property type="protein sequence ID" value="CCX06316.1"/>
    <property type="molecule type" value="Genomic_DNA"/>
</dbReference>
<dbReference type="PANTHER" id="PTHR35395">
    <property type="entry name" value="DUF6536 DOMAIN-CONTAINING PROTEIN"/>
    <property type="match status" value="1"/>
</dbReference>
<dbReference type="STRING" id="1076935.U4KX37"/>
<name>U4KX37_PYROM</name>
<protein>
    <recommendedName>
        <fullName evidence="2">DUF6536 domain-containing protein</fullName>
    </recommendedName>
</protein>
<feature type="transmembrane region" description="Helical" evidence="1">
    <location>
        <begin position="567"/>
        <end position="590"/>
    </location>
</feature>
<gene>
    <name evidence="3" type="ORF">PCON_05903</name>
</gene>
<evidence type="ECO:0000313" key="4">
    <source>
        <dbReference type="Proteomes" id="UP000018144"/>
    </source>
</evidence>
<evidence type="ECO:0000259" key="2">
    <source>
        <dbReference type="Pfam" id="PF20163"/>
    </source>
</evidence>
<organism evidence="3 4">
    <name type="scientific">Pyronema omphalodes (strain CBS 100304)</name>
    <name type="common">Pyronema confluens</name>
    <dbReference type="NCBI Taxonomy" id="1076935"/>
    <lineage>
        <taxon>Eukaryota</taxon>
        <taxon>Fungi</taxon>
        <taxon>Dikarya</taxon>
        <taxon>Ascomycota</taxon>
        <taxon>Pezizomycotina</taxon>
        <taxon>Pezizomycetes</taxon>
        <taxon>Pezizales</taxon>
        <taxon>Pyronemataceae</taxon>
        <taxon>Pyronema</taxon>
    </lineage>
</organism>
<dbReference type="AlphaFoldDB" id="U4KX37"/>
<proteinExistence type="predicted"/>
<dbReference type="InterPro" id="IPR046623">
    <property type="entry name" value="DUF6536"/>
</dbReference>
<dbReference type="eggNOG" id="ENOG502RYAY">
    <property type="taxonomic scope" value="Eukaryota"/>
</dbReference>
<accession>U4KX37</accession>
<feature type="transmembrane region" description="Helical" evidence="1">
    <location>
        <begin position="629"/>
        <end position="650"/>
    </location>
</feature>
<feature type="transmembrane region" description="Helical" evidence="1">
    <location>
        <begin position="87"/>
        <end position="111"/>
    </location>
</feature>
<keyword evidence="1" id="KW-0812">Transmembrane</keyword>
<sequence length="697" mass="78926">MASGKPYGEKMLSNSTSKAREVSSSEYSMILLHTPTISFDKTLPATPVRRSTFSSKYKPVTEASRIQRWLSHITGREVVLLTGWRMGMLYCLTSVILVFLTNVTVTIYSLIKYPPSQGIDGIGTVIEGSCSYVKSASIWIHFTINVLSKILLSSSNFTQQLDKILVSPSREDIDRAHSKGDWLDIGVPSICNMRRGMPWDRLILWWLLALTSIPLHLLYNSAAFSTMVVNDYTVAITSLPVFEDNIPIYAGYTGWFDTDIGWLGYNRTRLWSYTNLSSNSLEFNRTSAAYSNLIQDVRDSWMEPEGNQKWKRLSPQDCVRKYDHSFLTQNKNLVIVTYLDNSTIGLRDAFHVQSDYPMPQGWIGCLNHMTNWYVDRERCEPEDMVRHVLGGGNWTIRGTGRDIDMVPVKECWSEVTEEVCKLQFLMGILAVVVVFNFVKALCMLLILRQRNFAPLVTVGDAIHDFVTNQDLNTAGICYSEKGDFKGRHRWQTEGTLDHTPSIGSPSFVIFPIPFKPTYTRVQSNSSADQGAIPEDIKSPGWNIGTPRPRRWISQQHRWKSAAGLRRWILCLTLISVSIGIVGYLLSQAIINNYSVYGPRGTNLRSYWDQVFGRVDQGSVVSLFGYSMPLFSAALLANAPQAVLSLLYLMYNSIITTMLLGLEWNSYASEHKALRVTNPQGEQKSTYWLHVPFQYGVL</sequence>
<feature type="transmembrane region" description="Helical" evidence="1">
    <location>
        <begin position="424"/>
        <end position="447"/>
    </location>
</feature>
<dbReference type="Pfam" id="PF20163">
    <property type="entry name" value="DUF6536"/>
    <property type="match status" value="1"/>
</dbReference>
<dbReference type="OMA" id="FMYNAVL"/>
<keyword evidence="4" id="KW-1185">Reference proteome</keyword>
<evidence type="ECO:0000313" key="3">
    <source>
        <dbReference type="EMBL" id="CCX06316.1"/>
    </source>
</evidence>
<reference evidence="3 4" key="1">
    <citation type="journal article" date="2013" name="PLoS Genet.">
        <title>The genome and development-dependent transcriptomes of Pyronema confluens: a window into fungal evolution.</title>
        <authorList>
            <person name="Traeger S."/>
            <person name="Altegoer F."/>
            <person name="Freitag M."/>
            <person name="Gabaldon T."/>
            <person name="Kempken F."/>
            <person name="Kumar A."/>
            <person name="Marcet-Houben M."/>
            <person name="Poggeler S."/>
            <person name="Stajich J.E."/>
            <person name="Nowrousian M."/>
        </authorList>
    </citation>
    <scope>NUCLEOTIDE SEQUENCE [LARGE SCALE GENOMIC DNA]</scope>
    <source>
        <strain evidence="4">CBS 100304</strain>
        <tissue evidence="3">Vegetative mycelium</tissue>
    </source>
</reference>
<feature type="domain" description="DUF6536" evidence="2">
    <location>
        <begin position="84"/>
        <end position="238"/>
    </location>
</feature>
<keyword evidence="1" id="KW-0472">Membrane</keyword>
<keyword evidence="1" id="KW-1133">Transmembrane helix</keyword>
<dbReference type="PANTHER" id="PTHR35395:SF1">
    <property type="entry name" value="DUF6536 DOMAIN-CONTAINING PROTEIN"/>
    <property type="match status" value="1"/>
</dbReference>
<evidence type="ECO:0000256" key="1">
    <source>
        <dbReference type="SAM" id="Phobius"/>
    </source>
</evidence>
<dbReference type="Proteomes" id="UP000018144">
    <property type="component" value="Unassembled WGS sequence"/>
</dbReference>
<dbReference type="OrthoDB" id="5429634at2759"/>
<feature type="transmembrane region" description="Helical" evidence="1">
    <location>
        <begin position="202"/>
        <end position="219"/>
    </location>
</feature>